<keyword evidence="3" id="KW-0677">Repeat</keyword>
<accession>A0AAJ7J359</accession>
<name>A0AAJ7J359_9HYME</name>
<dbReference type="PANTHER" id="PTHR24373:SF370">
    <property type="entry name" value="FISH-LIPS, ISOFORM E"/>
    <property type="match status" value="1"/>
</dbReference>
<dbReference type="InterPro" id="IPR032675">
    <property type="entry name" value="LRR_dom_sf"/>
</dbReference>
<evidence type="ECO:0000256" key="3">
    <source>
        <dbReference type="ARBA" id="ARBA00022737"/>
    </source>
</evidence>
<dbReference type="PROSITE" id="PS51450">
    <property type="entry name" value="LRR"/>
    <property type="match status" value="10"/>
</dbReference>
<evidence type="ECO:0000256" key="1">
    <source>
        <dbReference type="ARBA" id="ARBA00022614"/>
    </source>
</evidence>
<proteinExistence type="predicted"/>
<dbReference type="PANTHER" id="PTHR24373">
    <property type="entry name" value="SLIT RELATED LEUCINE-RICH REPEAT NEURONAL PROTEIN"/>
    <property type="match status" value="1"/>
</dbReference>
<feature type="chain" id="PRO_5042536145" evidence="5">
    <location>
        <begin position="25"/>
        <end position="1225"/>
    </location>
</feature>
<protein>
    <submittedName>
        <fullName evidence="7">Protein artichoke</fullName>
    </submittedName>
</protein>
<dbReference type="SMART" id="SM00364">
    <property type="entry name" value="LRR_BAC"/>
    <property type="match status" value="13"/>
</dbReference>
<sequence length="1225" mass="139585">MESKTMKLSITFGVFVLLPLIASANNVHVNYTEEFVDSYKSIEVKDIYKLISDVPNICANETLTLEFSSSLTLKGSFIGAPTIKCITMRTSKLSMISGAFNNLTDLKYLDLRKNSIDPSDLFAFGPLPKVKVLLLGDQSYSYSRETIVNDIYPELEYLNLKNTGISSLSSIQENPFPKLKYLNLAKNRRQLSLSAICDSLTHLDLSDNKIDRYTPRFSNLSFLWLDNNNIKEIGDYGLGLTGLKQLEILSIVNNQIRSISRRAFSNLANLRYLNMSYNLLSSFSLTSELEYLKSLEILALDHNSFEEVPKLSTSNMTILTLKCNNITHLTVNSFVNVTNLRKLDLSNNRISFLHPDVFQNQGLLEELRLNNNEIDYLPVDWSKPLKNLRYLNLSKNKFVSLESLLYSSLPSSLKMLHFAGNNLLYLKKSILQMIPDNLTIYLTNGAESERCSSPSSLTTNSESRYKYYYDYQLYEIPKDLVKSDTIKSIFLRENKISEVHKDVFKNAPNLECVDLTQNRIMLNQLKIQHDRLKTLILDNQQSSETVDMSSNEIDYLVDSKAALPNLRTLSLRGANLFQNMSNLENLNLGYNQLQEVPYLVYLNHLKQLSLNYNYITEFINMNMPNSLRVLSLKGNGITTIDKLAFSNLYQLQALDLSENQIQSLPDGWDESLQMLGHLNLRMNKFLNIQSMMIKYLPNLEEFYMQFISWTVLFVFLFVMEPSAEQGPTPWRPKLGGLSNEENQIISNNFEKDGAEFHGKQWTIRSTTTRRPIVSTRKPPVTQTSVCPIIECIPSTILNLSNTGLKRVGDDFIDSSNTRELYLDNNEITEFSPIAIMSLTMLEVLSLCENNLTTENILWFKEHKTLRKLIIDDNKRRAEDMSIRKTLQSLPKLRELSLRRNAISRFEVSVKKFAPGLILFDLSGNDIESTDFLDDLPGTLSVLRLDDNAIFKIRENVLNNLTSLSLSGNKFKQLCRDEYESSNSLDLKGMRKLVSLNMSRNDIDTVSDGAFMDTVNLVTLDLSGNELKSLPKDVFHGLNKLKELRLNDNKLVAVPNVCPLNSLKLLDLSSNVIEAVADLNFCSTMYVETILLANNHILHVVDNAFVSLQRLRTLDLSKNLIDKLPMTLITNSRQLEVLSLKDNMITDIDELYSYNTIRLVAEQYTLQKLHLEGNPFVSHKIGYMPNLTILLKERNEHPLKVVNATDSNPKANNKDDDSDESSSNDS</sequence>
<evidence type="ECO:0000256" key="4">
    <source>
        <dbReference type="SAM" id="MobiDB-lite"/>
    </source>
</evidence>
<dbReference type="Gene3D" id="3.80.10.10">
    <property type="entry name" value="Ribonuclease Inhibitor"/>
    <property type="match status" value="8"/>
</dbReference>
<gene>
    <name evidence="7" type="primary">LOC108626696</name>
</gene>
<evidence type="ECO:0000256" key="2">
    <source>
        <dbReference type="ARBA" id="ARBA00022729"/>
    </source>
</evidence>
<dbReference type="InterPro" id="IPR003591">
    <property type="entry name" value="Leu-rich_rpt_typical-subtyp"/>
</dbReference>
<evidence type="ECO:0000313" key="6">
    <source>
        <dbReference type="Proteomes" id="UP000694925"/>
    </source>
</evidence>
<dbReference type="SMART" id="SM00365">
    <property type="entry name" value="LRR_SD22"/>
    <property type="match status" value="13"/>
</dbReference>
<organism evidence="6 7">
    <name type="scientific">Ceratina calcarata</name>
    <dbReference type="NCBI Taxonomy" id="156304"/>
    <lineage>
        <taxon>Eukaryota</taxon>
        <taxon>Metazoa</taxon>
        <taxon>Ecdysozoa</taxon>
        <taxon>Arthropoda</taxon>
        <taxon>Hexapoda</taxon>
        <taxon>Insecta</taxon>
        <taxon>Pterygota</taxon>
        <taxon>Neoptera</taxon>
        <taxon>Endopterygota</taxon>
        <taxon>Hymenoptera</taxon>
        <taxon>Apocrita</taxon>
        <taxon>Aculeata</taxon>
        <taxon>Apoidea</taxon>
        <taxon>Anthophila</taxon>
        <taxon>Apidae</taxon>
        <taxon>Ceratina</taxon>
        <taxon>Zadontomerus</taxon>
    </lineage>
</organism>
<reference evidence="7" key="1">
    <citation type="submission" date="2025-08" db="UniProtKB">
        <authorList>
            <consortium name="RefSeq"/>
        </authorList>
    </citation>
    <scope>IDENTIFICATION</scope>
    <source>
        <tissue evidence="7">Whole body</tissue>
    </source>
</reference>
<dbReference type="RefSeq" id="XP_017883003.2">
    <property type="nucleotide sequence ID" value="XM_018027514.2"/>
</dbReference>
<dbReference type="AlphaFoldDB" id="A0AAJ7J359"/>
<feature type="region of interest" description="Disordered" evidence="4">
    <location>
        <begin position="1200"/>
        <end position="1225"/>
    </location>
</feature>
<keyword evidence="1" id="KW-0433">Leucine-rich repeat</keyword>
<dbReference type="SMART" id="SM00369">
    <property type="entry name" value="LRR_TYP"/>
    <property type="match status" value="19"/>
</dbReference>
<dbReference type="SUPFAM" id="SSF52058">
    <property type="entry name" value="L domain-like"/>
    <property type="match status" value="4"/>
</dbReference>
<dbReference type="Pfam" id="PF13855">
    <property type="entry name" value="LRR_8"/>
    <property type="match status" value="6"/>
</dbReference>
<dbReference type="InterPro" id="IPR050328">
    <property type="entry name" value="Dev_Immune_Receptor"/>
</dbReference>
<dbReference type="SUPFAM" id="SSF52047">
    <property type="entry name" value="RNI-like"/>
    <property type="match status" value="1"/>
</dbReference>
<keyword evidence="6" id="KW-1185">Reference proteome</keyword>
<dbReference type="GeneID" id="108626696"/>
<feature type="signal peptide" evidence="5">
    <location>
        <begin position="1"/>
        <end position="24"/>
    </location>
</feature>
<evidence type="ECO:0000256" key="5">
    <source>
        <dbReference type="SAM" id="SignalP"/>
    </source>
</evidence>
<keyword evidence="2 5" id="KW-0732">Signal</keyword>
<dbReference type="InterPro" id="IPR001611">
    <property type="entry name" value="Leu-rich_rpt"/>
</dbReference>
<dbReference type="KEGG" id="ccal:108626696"/>
<evidence type="ECO:0000313" key="7">
    <source>
        <dbReference type="RefSeq" id="XP_017883003.2"/>
    </source>
</evidence>
<feature type="compositionally biased region" description="Acidic residues" evidence="4">
    <location>
        <begin position="1215"/>
        <end position="1225"/>
    </location>
</feature>
<dbReference type="Proteomes" id="UP000694925">
    <property type="component" value="Unplaced"/>
</dbReference>